<organism evidence="1 2">
    <name type="scientific">Panagrolaimus sp. ES5</name>
    <dbReference type="NCBI Taxonomy" id="591445"/>
    <lineage>
        <taxon>Eukaryota</taxon>
        <taxon>Metazoa</taxon>
        <taxon>Ecdysozoa</taxon>
        <taxon>Nematoda</taxon>
        <taxon>Chromadorea</taxon>
        <taxon>Rhabditida</taxon>
        <taxon>Tylenchina</taxon>
        <taxon>Panagrolaimomorpha</taxon>
        <taxon>Panagrolaimoidea</taxon>
        <taxon>Panagrolaimidae</taxon>
        <taxon>Panagrolaimus</taxon>
    </lineage>
</organism>
<dbReference type="WBParaSite" id="ES5_v2.g25585.t1">
    <property type="protein sequence ID" value="ES5_v2.g25585.t1"/>
    <property type="gene ID" value="ES5_v2.g25585"/>
</dbReference>
<name>A0AC34G749_9BILA</name>
<evidence type="ECO:0000313" key="2">
    <source>
        <dbReference type="WBParaSite" id="ES5_v2.g25585.t1"/>
    </source>
</evidence>
<proteinExistence type="predicted"/>
<sequence length="387" mass="43533">MRPENQDTAFSWDDFMAKVNSELLNNLGNFIHRSMTFLYNSFDATVQEIELTDSEKELLKALDEDIKEFAGLLEDVKLRDGLSKILEVSRKGNQYFQANKPWVLVKGNEEEKKRAGSIISLGTNIALLIGTMLYPYMPQVSKQIRDFCNIEHVIKLPKHPIQFLKAGHKINQPVALFTKLEAEKVAEWKQRFGSAATDQPTTTSTDKKENKKGGKKDKKEKKASDQASSTAMTEGNNTAAEKGVSKKDKKEKKAAARSGGKKDKKEKKASDQAPSTAMTEVNNTAAEKGVSKKDKKEKKAAARSEKQAKAEQPTKVVEEDPALKGQLDEIRTKFNMKQVKTVHSEAANEANATADKLEKEFFEMQKYFYETLVPAYQKNRLSEIEDE</sequence>
<dbReference type="Proteomes" id="UP000887579">
    <property type="component" value="Unplaced"/>
</dbReference>
<protein>
    <submittedName>
        <fullName evidence="2">Methionine--tRNA ligase</fullName>
    </submittedName>
</protein>
<evidence type="ECO:0000313" key="1">
    <source>
        <dbReference type="Proteomes" id="UP000887579"/>
    </source>
</evidence>
<accession>A0AC34G749</accession>
<reference evidence="2" key="1">
    <citation type="submission" date="2022-11" db="UniProtKB">
        <authorList>
            <consortium name="WormBaseParasite"/>
        </authorList>
    </citation>
    <scope>IDENTIFICATION</scope>
</reference>